<evidence type="ECO:0000256" key="1">
    <source>
        <dbReference type="SAM" id="MobiDB-lite"/>
    </source>
</evidence>
<comment type="caution">
    <text evidence="2">The sequence shown here is derived from an EMBL/GenBank/DDBJ whole genome shotgun (WGS) entry which is preliminary data.</text>
</comment>
<evidence type="ECO:0000313" key="2">
    <source>
        <dbReference type="EMBL" id="PIW15190.1"/>
    </source>
</evidence>
<proteinExistence type="predicted"/>
<feature type="compositionally biased region" description="Basic and acidic residues" evidence="1">
    <location>
        <begin position="56"/>
        <end position="82"/>
    </location>
</feature>
<dbReference type="Proteomes" id="UP000231019">
    <property type="component" value="Unassembled WGS sequence"/>
</dbReference>
<reference evidence="2 3" key="1">
    <citation type="submission" date="2017-09" db="EMBL/GenBank/DDBJ databases">
        <title>Depth-based differentiation of microbial function through sediment-hosted aquifers and enrichment of novel symbionts in the deep terrestrial subsurface.</title>
        <authorList>
            <person name="Probst A.J."/>
            <person name="Ladd B."/>
            <person name="Jarett J.K."/>
            <person name="Geller-Mcgrath D.E."/>
            <person name="Sieber C.M."/>
            <person name="Emerson J.B."/>
            <person name="Anantharaman K."/>
            <person name="Thomas B.C."/>
            <person name="Malmstrom R."/>
            <person name="Stieglmeier M."/>
            <person name="Klingl A."/>
            <person name="Woyke T."/>
            <person name="Ryan C.M."/>
            <person name="Banfield J.F."/>
        </authorList>
    </citation>
    <scope>NUCLEOTIDE SEQUENCE [LARGE SCALE GENOMIC DNA]</scope>
    <source>
        <strain evidence="2">CG17_big_fil_post_rev_8_21_14_2_50_48_46</strain>
    </source>
</reference>
<evidence type="ECO:0000313" key="3">
    <source>
        <dbReference type="Proteomes" id="UP000231019"/>
    </source>
</evidence>
<organism evidence="2 3">
    <name type="scientific">bacterium (Candidatus Blackallbacteria) CG17_big_fil_post_rev_8_21_14_2_50_48_46</name>
    <dbReference type="NCBI Taxonomy" id="2014261"/>
    <lineage>
        <taxon>Bacteria</taxon>
        <taxon>Candidatus Blackallbacteria</taxon>
    </lineage>
</organism>
<feature type="region of interest" description="Disordered" evidence="1">
    <location>
        <begin position="34"/>
        <end position="82"/>
    </location>
</feature>
<dbReference type="AlphaFoldDB" id="A0A2M7G1I3"/>
<protein>
    <submittedName>
        <fullName evidence="2">Uncharacterized protein</fullName>
    </submittedName>
</protein>
<sequence length="82" mass="9532">MKRVTGSILFWVVMLGALAYGIYAFYNRPPNPEEVTPLPQKVQTQRQEQSAPPMKAFEKQMEERVERSKDRGVDLTKPKEKH</sequence>
<accession>A0A2M7G1I3</accession>
<dbReference type="EMBL" id="PFFQ01000053">
    <property type="protein sequence ID" value="PIW15190.1"/>
    <property type="molecule type" value="Genomic_DNA"/>
</dbReference>
<feature type="compositionally biased region" description="Polar residues" evidence="1">
    <location>
        <begin position="41"/>
        <end position="50"/>
    </location>
</feature>
<gene>
    <name evidence="2" type="ORF">COW36_17360</name>
</gene>
<name>A0A2M7G1I3_9BACT</name>